<dbReference type="OrthoDB" id="5585143at2"/>
<dbReference type="Gene3D" id="2.160.20.120">
    <property type="match status" value="1"/>
</dbReference>
<keyword evidence="1" id="KW-0732">Signal</keyword>
<evidence type="ECO:0000313" key="4">
    <source>
        <dbReference type="Proteomes" id="UP000037755"/>
    </source>
</evidence>
<evidence type="ECO:0000256" key="1">
    <source>
        <dbReference type="SAM" id="SignalP"/>
    </source>
</evidence>
<accession>A0A0M9VHG3</accession>
<dbReference type="RefSeq" id="WP_054406739.1">
    <property type="nucleotide sequence ID" value="NZ_FOYA01000003.1"/>
</dbReference>
<keyword evidence="4" id="KW-1185">Reference proteome</keyword>
<name>A0A0M9VHG3_9FLAO</name>
<dbReference type="Pfam" id="PF10988">
    <property type="entry name" value="DUF2807"/>
    <property type="match status" value="1"/>
</dbReference>
<sequence>MKKAALLLAAWVCIALPATARTLGNPTKTKIERQVGTYENLKVNGPFKVILTTGTPGTLSLSGENEMLALITTTVTDGTLVIELAEGKTLPQTQKVEIKVPFTTLNRIDLVGTGHIEADKAIKNDVRVSIDGCGSIKLKTSTENVEACLLGQGEIKVTGNATNFTAKIIGCGHIMAYDLTAQDVKACVSGSGTIEANCRHALTGRINGSGNIVFSGTPKIKDLMRSGQGEFTML</sequence>
<organism evidence="3 4">
    <name type="scientific">Flavobacterium akiainvivens</name>
    <dbReference type="NCBI Taxonomy" id="1202724"/>
    <lineage>
        <taxon>Bacteria</taxon>
        <taxon>Pseudomonadati</taxon>
        <taxon>Bacteroidota</taxon>
        <taxon>Flavobacteriia</taxon>
        <taxon>Flavobacteriales</taxon>
        <taxon>Flavobacteriaceae</taxon>
        <taxon>Flavobacterium</taxon>
    </lineage>
</organism>
<evidence type="ECO:0000259" key="2">
    <source>
        <dbReference type="Pfam" id="PF10988"/>
    </source>
</evidence>
<reference evidence="3 4" key="1">
    <citation type="submission" date="2015-08" db="EMBL/GenBank/DDBJ databases">
        <title>Whole genome sequence of Flavobacterium akiainvivens IK-1T, from decaying Wikstroemia oahuensis, an endemic Hawaiian shrub.</title>
        <authorList>
            <person name="Wan X."/>
            <person name="Hou S."/>
            <person name="Saito J."/>
            <person name="Donachie S."/>
        </authorList>
    </citation>
    <scope>NUCLEOTIDE SEQUENCE [LARGE SCALE GENOMIC DNA]</scope>
    <source>
        <strain evidence="3 4">IK-1</strain>
    </source>
</reference>
<proteinExistence type="predicted"/>
<feature type="signal peptide" evidence="1">
    <location>
        <begin position="1"/>
        <end position="20"/>
    </location>
</feature>
<protein>
    <recommendedName>
        <fullName evidence="2">Putative auto-transporter adhesin head GIN domain-containing protein</fullName>
    </recommendedName>
</protein>
<dbReference type="STRING" id="1202724.AM493_05450"/>
<comment type="caution">
    <text evidence="3">The sequence shown here is derived from an EMBL/GenBank/DDBJ whole genome shotgun (WGS) entry which is preliminary data.</text>
</comment>
<dbReference type="InterPro" id="IPR021255">
    <property type="entry name" value="DUF2807"/>
</dbReference>
<dbReference type="Proteomes" id="UP000037755">
    <property type="component" value="Unassembled WGS sequence"/>
</dbReference>
<dbReference type="PATRIC" id="fig|1202724.3.peg.1126"/>
<dbReference type="EMBL" id="LIYD01000005">
    <property type="protein sequence ID" value="KOS05540.1"/>
    <property type="molecule type" value="Genomic_DNA"/>
</dbReference>
<evidence type="ECO:0000313" key="3">
    <source>
        <dbReference type="EMBL" id="KOS05540.1"/>
    </source>
</evidence>
<feature type="chain" id="PRO_5005839249" description="Putative auto-transporter adhesin head GIN domain-containing protein" evidence="1">
    <location>
        <begin position="21"/>
        <end position="234"/>
    </location>
</feature>
<gene>
    <name evidence="3" type="ORF">AM493_05450</name>
</gene>
<feature type="domain" description="Putative auto-transporter adhesin head GIN" evidence="2">
    <location>
        <begin position="38"/>
        <end position="218"/>
    </location>
</feature>
<dbReference type="AlphaFoldDB" id="A0A0M9VHG3"/>